<gene>
    <name evidence="1" type="ORF">AVEN_34157_1</name>
</gene>
<evidence type="ECO:0000313" key="1">
    <source>
        <dbReference type="EMBL" id="GBM43731.1"/>
    </source>
</evidence>
<accession>A0A4Y2FRG2</accession>
<dbReference type="Proteomes" id="UP000499080">
    <property type="component" value="Unassembled WGS sequence"/>
</dbReference>
<organism evidence="1 2">
    <name type="scientific">Araneus ventricosus</name>
    <name type="common">Orbweaver spider</name>
    <name type="synonym">Epeira ventricosa</name>
    <dbReference type="NCBI Taxonomy" id="182803"/>
    <lineage>
        <taxon>Eukaryota</taxon>
        <taxon>Metazoa</taxon>
        <taxon>Ecdysozoa</taxon>
        <taxon>Arthropoda</taxon>
        <taxon>Chelicerata</taxon>
        <taxon>Arachnida</taxon>
        <taxon>Araneae</taxon>
        <taxon>Araneomorphae</taxon>
        <taxon>Entelegynae</taxon>
        <taxon>Araneoidea</taxon>
        <taxon>Araneidae</taxon>
        <taxon>Araneus</taxon>
    </lineage>
</organism>
<proteinExistence type="predicted"/>
<reference evidence="1 2" key="1">
    <citation type="journal article" date="2019" name="Sci. Rep.">
        <title>Orb-weaving spider Araneus ventricosus genome elucidates the spidroin gene catalogue.</title>
        <authorList>
            <person name="Kono N."/>
            <person name="Nakamura H."/>
            <person name="Ohtoshi R."/>
            <person name="Moran D.A.P."/>
            <person name="Shinohara A."/>
            <person name="Yoshida Y."/>
            <person name="Fujiwara M."/>
            <person name="Mori M."/>
            <person name="Tomita M."/>
            <person name="Arakawa K."/>
        </authorList>
    </citation>
    <scope>NUCLEOTIDE SEQUENCE [LARGE SCALE GENOMIC DNA]</scope>
</reference>
<dbReference type="EMBL" id="BGPR01174972">
    <property type="protein sequence ID" value="GBM43731.1"/>
    <property type="molecule type" value="Genomic_DNA"/>
</dbReference>
<comment type="caution">
    <text evidence="1">The sequence shown here is derived from an EMBL/GenBank/DDBJ whole genome shotgun (WGS) entry which is preliminary data.</text>
</comment>
<sequence>SHNPRHKVLIAFWASSLSSDVNLDDYRIQEYMSLGPVYSFVFKNVATTGNYVATQYFFSKLPQEQRWRSLVGLAQNIAEKCSFWMTTYDIGYPKESYSDILCYLLTLITEEEQMEVFRSQPYKVLRSFLDWPRQRVFLQLLEKTWSFLTVDQFHNLMCVLSRDLNLSAYNYAQLFQEVFLQIPALREREHLLAHCEEGTFLAHLFDCNDEENIKLVIRNVEPLYKEDIFIHESGFCICYKLIEEDKWHLLEVFIQECMPSREARERVKNNFSQYVPCYPTAEWEDKLAKFFNMLDNTNTVDYI</sequence>
<evidence type="ECO:0000313" key="2">
    <source>
        <dbReference type="Proteomes" id="UP000499080"/>
    </source>
</evidence>
<protein>
    <submittedName>
        <fullName evidence="1">Uncharacterized protein</fullName>
    </submittedName>
</protein>
<keyword evidence="2" id="KW-1185">Reference proteome</keyword>
<dbReference type="AlphaFoldDB" id="A0A4Y2FRG2"/>
<name>A0A4Y2FRG2_ARAVE</name>
<dbReference type="OrthoDB" id="6437663at2759"/>
<feature type="non-terminal residue" evidence="1">
    <location>
        <position position="1"/>
    </location>
</feature>